<sequence length="59" mass="7012">MSDNEEWTINQINELIKSQTSFINRSLLEGCERLVKEQAKRNDQSENEIDGRSWSPEKW</sequence>
<dbReference type="RefSeq" id="WP_010022562.1">
    <property type="nucleotide sequence ID" value="NZ_AZDS01000005.1"/>
</dbReference>
<dbReference type="AlphaFoldDB" id="A0AAE6TXQ6"/>
<evidence type="ECO:0000256" key="1">
    <source>
        <dbReference type="SAM" id="MobiDB-lite"/>
    </source>
</evidence>
<dbReference type="KEGG" id="lfv:LF543_01315"/>
<dbReference type="Proteomes" id="UP000327194">
    <property type="component" value="Chromosome"/>
</dbReference>
<gene>
    <name evidence="2" type="ORF">LF543_01315</name>
</gene>
<dbReference type="EMBL" id="CP045562">
    <property type="protein sequence ID" value="QFX92295.1"/>
    <property type="molecule type" value="Genomic_DNA"/>
</dbReference>
<reference evidence="2 3" key="1">
    <citation type="submission" date="2019-10" db="EMBL/GenBank/DDBJ databases">
        <title>Genome sequencing of Lactobacillus fructivorans.</title>
        <authorList>
            <person name="Kim K."/>
        </authorList>
    </citation>
    <scope>NUCLEOTIDE SEQUENCE [LARGE SCALE GENOMIC DNA]</scope>
    <source>
        <strain evidence="2 3">LF543</strain>
    </source>
</reference>
<accession>A0AAE6TXQ6</accession>
<proteinExistence type="predicted"/>
<name>A0AAE6TXQ6_9LACO</name>
<evidence type="ECO:0000313" key="2">
    <source>
        <dbReference type="EMBL" id="QFX92295.1"/>
    </source>
</evidence>
<feature type="region of interest" description="Disordered" evidence="1">
    <location>
        <begin position="37"/>
        <end position="59"/>
    </location>
</feature>
<evidence type="ECO:0000313" key="3">
    <source>
        <dbReference type="Proteomes" id="UP000327194"/>
    </source>
</evidence>
<organism evidence="2 3">
    <name type="scientific">Fructilactobacillus fructivorans</name>
    <dbReference type="NCBI Taxonomy" id="1614"/>
    <lineage>
        <taxon>Bacteria</taxon>
        <taxon>Bacillati</taxon>
        <taxon>Bacillota</taxon>
        <taxon>Bacilli</taxon>
        <taxon>Lactobacillales</taxon>
        <taxon>Lactobacillaceae</taxon>
        <taxon>Fructilactobacillus</taxon>
    </lineage>
</organism>
<protein>
    <submittedName>
        <fullName evidence="2">Uncharacterized protein</fullName>
    </submittedName>
</protein>